<evidence type="ECO:0000313" key="2">
    <source>
        <dbReference type="EMBL" id="GHE01430.1"/>
    </source>
</evidence>
<evidence type="ECO:0000313" key="5">
    <source>
        <dbReference type="Proteomes" id="UP000634647"/>
    </source>
</evidence>
<keyword evidence="1" id="KW-0812">Transmembrane</keyword>
<name>A0AAN4URK5_9RHOB</name>
<gene>
    <name evidence="2" type="ORF">GCM10008024_16870</name>
    <name evidence="3" type="ORF">SAMN05444006_107150</name>
</gene>
<accession>A0AAN4URK5</accession>
<proteinExistence type="predicted"/>
<dbReference type="RefSeq" id="WP_051646160.1">
    <property type="nucleotide sequence ID" value="NZ_BNAB01000006.1"/>
</dbReference>
<protein>
    <recommendedName>
        <fullName evidence="6">DUF5337 domain-containing protein</fullName>
    </recommendedName>
</protein>
<reference evidence="3 4" key="2">
    <citation type="submission" date="2016-10" db="EMBL/GenBank/DDBJ databases">
        <authorList>
            <person name="Varghese N."/>
            <person name="Submissions S."/>
        </authorList>
    </citation>
    <scope>NUCLEOTIDE SEQUENCE [LARGE SCALE GENOMIC DNA]</scope>
    <source>
        <strain evidence="3 4">DSM 24802</strain>
    </source>
</reference>
<organism evidence="2 5">
    <name type="scientific">Allgaiera indica</name>
    <dbReference type="NCBI Taxonomy" id="765699"/>
    <lineage>
        <taxon>Bacteria</taxon>
        <taxon>Pseudomonadati</taxon>
        <taxon>Pseudomonadota</taxon>
        <taxon>Alphaproteobacteria</taxon>
        <taxon>Rhodobacterales</taxon>
        <taxon>Paracoccaceae</taxon>
        <taxon>Allgaiera</taxon>
    </lineage>
</organism>
<dbReference type="Pfam" id="PF17272">
    <property type="entry name" value="DUF5337"/>
    <property type="match status" value="1"/>
</dbReference>
<comment type="caution">
    <text evidence="2">The sequence shown here is derived from an EMBL/GenBank/DDBJ whole genome shotgun (WGS) entry which is preliminary data.</text>
</comment>
<feature type="transmembrane region" description="Helical" evidence="1">
    <location>
        <begin position="18"/>
        <end position="40"/>
    </location>
</feature>
<feature type="transmembrane region" description="Helical" evidence="1">
    <location>
        <begin position="46"/>
        <end position="69"/>
    </location>
</feature>
<keyword evidence="4" id="KW-1185">Reference proteome</keyword>
<sequence>MNRPDDTEERAQAAQMRLAALVIAIAMVVWLGGQWLGGWLGLDPRLAFLMDFAALAAFVFAFVVVWRVWRRRQDNKE</sequence>
<keyword evidence="1" id="KW-1133">Transmembrane helix</keyword>
<evidence type="ECO:0000313" key="4">
    <source>
        <dbReference type="Proteomes" id="UP000199541"/>
    </source>
</evidence>
<keyword evidence="1" id="KW-0472">Membrane</keyword>
<dbReference type="Proteomes" id="UP000199541">
    <property type="component" value="Unassembled WGS sequence"/>
</dbReference>
<dbReference type="Proteomes" id="UP000634647">
    <property type="component" value="Unassembled WGS sequence"/>
</dbReference>
<dbReference type="EMBL" id="BNAB01000006">
    <property type="protein sequence ID" value="GHE01430.1"/>
    <property type="molecule type" value="Genomic_DNA"/>
</dbReference>
<evidence type="ECO:0008006" key="6">
    <source>
        <dbReference type="Google" id="ProtNLM"/>
    </source>
</evidence>
<dbReference type="EMBL" id="FNOB01000007">
    <property type="protein sequence ID" value="SDW86632.1"/>
    <property type="molecule type" value="Genomic_DNA"/>
</dbReference>
<reference evidence="2" key="1">
    <citation type="journal article" date="2014" name="Int. J. Syst. Evol. Microbiol.">
        <title>Complete genome sequence of Corynebacterium casei LMG S-19264T (=DSM 44701T), isolated from a smear-ripened cheese.</title>
        <authorList>
            <consortium name="US DOE Joint Genome Institute (JGI-PGF)"/>
            <person name="Walter F."/>
            <person name="Albersmeier A."/>
            <person name="Kalinowski J."/>
            <person name="Ruckert C."/>
        </authorList>
    </citation>
    <scope>NUCLEOTIDE SEQUENCE</scope>
    <source>
        <strain evidence="2">CGMCC 1.10859</strain>
    </source>
</reference>
<evidence type="ECO:0000313" key="3">
    <source>
        <dbReference type="EMBL" id="SDW86632.1"/>
    </source>
</evidence>
<reference evidence="2" key="3">
    <citation type="submission" date="2023-06" db="EMBL/GenBank/DDBJ databases">
        <authorList>
            <person name="Sun Q."/>
            <person name="Zhou Y."/>
        </authorList>
    </citation>
    <scope>NUCLEOTIDE SEQUENCE</scope>
    <source>
        <strain evidence="2">CGMCC 1.10859</strain>
    </source>
</reference>
<dbReference type="AlphaFoldDB" id="A0AAN4URK5"/>
<evidence type="ECO:0000256" key="1">
    <source>
        <dbReference type="SAM" id="Phobius"/>
    </source>
</evidence>
<dbReference type="InterPro" id="IPR020308">
    <property type="entry name" value="Uncharacterised_Ynq1"/>
</dbReference>